<dbReference type="InterPro" id="IPR022572">
    <property type="entry name" value="DNA_rep/recomb_RecO_N"/>
</dbReference>
<keyword evidence="1" id="KW-0227">DNA damage</keyword>
<feature type="domain" description="DNA replication/recombination mediator RecO N-terminal" evidence="4">
    <location>
        <begin position="2"/>
        <end position="64"/>
    </location>
</feature>
<gene>
    <name evidence="5" type="primary">recO</name>
    <name evidence="5" type="ORF">COV30_00925</name>
</gene>
<dbReference type="GO" id="GO:0006302">
    <property type="term" value="P:double-strand break repair"/>
    <property type="evidence" value="ECO:0007669"/>
    <property type="project" value="TreeGrafter"/>
</dbReference>
<dbReference type="Proteomes" id="UP000230208">
    <property type="component" value="Unassembled WGS sequence"/>
</dbReference>
<reference evidence="5 6" key="1">
    <citation type="submission" date="2017-09" db="EMBL/GenBank/DDBJ databases">
        <title>Depth-based differentiation of microbial function through sediment-hosted aquifers and enrichment of novel symbionts in the deep terrestrial subsurface.</title>
        <authorList>
            <person name="Probst A.J."/>
            <person name="Ladd B."/>
            <person name="Jarett J.K."/>
            <person name="Geller-Mcgrath D.E."/>
            <person name="Sieber C.M."/>
            <person name="Emerson J.B."/>
            <person name="Anantharaman K."/>
            <person name="Thomas B.C."/>
            <person name="Malmstrom R."/>
            <person name="Stieglmeier M."/>
            <person name="Klingl A."/>
            <person name="Woyke T."/>
            <person name="Ryan C.M."/>
            <person name="Banfield J.F."/>
        </authorList>
    </citation>
    <scope>NUCLEOTIDE SEQUENCE [LARGE SCALE GENOMIC DNA]</scope>
    <source>
        <strain evidence="5">CG10_big_fil_rev_8_21_14_0_10_37_15</strain>
    </source>
</reference>
<dbReference type="InterPro" id="IPR037278">
    <property type="entry name" value="ARFGAP/RecO"/>
</dbReference>
<proteinExistence type="predicted"/>
<dbReference type="Pfam" id="PF11967">
    <property type="entry name" value="RecO_N"/>
    <property type="match status" value="1"/>
</dbReference>
<evidence type="ECO:0000256" key="1">
    <source>
        <dbReference type="ARBA" id="ARBA00022763"/>
    </source>
</evidence>
<protein>
    <submittedName>
        <fullName evidence="5">DNA repair protein RecO</fullName>
    </submittedName>
</protein>
<accession>A0A2H0R7F8</accession>
<dbReference type="Gene3D" id="2.40.50.140">
    <property type="entry name" value="Nucleic acid-binding proteins"/>
    <property type="match status" value="1"/>
</dbReference>
<dbReference type="PANTHER" id="PTHR33991:SF1">
    <property type="entry name" value="DNA REPAIR PROTEIN RECO"/>
    <property type="match status" value="1"/>
</dbReference>
<evidence type="ECO:0000313" key="6">
    <source>
        <dbReference type="Proteomes" id="UP000230208"/>
    </source>
</evidence>
<dbReference type="NCBIfam" id="TIGR00613">
    <property type="entry name" value="reco"/>
    <property type="match status" value="1"/>
</dbReference>
<evidence type="ECO:0000313" key="5">
    <source>
        <dbReference type="EMBL" id="PIR41964.1"/>
    </source>
</evidence>
<comment type="caution">
    <text evidence="5">The sequence shown here is derived from an EMBL/GenBank/DDBJ whole genome shotgun (WGS) entry which is preliminary data.</text>
</comment>
<dbReference type="SUPFAM" id="SSF57863">
    <property type="entry name" value="ArfGap/RecO-like zinc finger"/>
    <property type="match status" value="1"/>
</dbReference>
<dbReference type="GO" id="GO:0043590">
    <property type="term" value="C:bacterial nucleoid"/>
    <property type="evidence" value="ECO:0007669"/>
    <property type="project" value="TreeGrafter"/>
</dbReference>
<dbReference type="InterPro" id="IPR003717">
    <property type="entry name" value="RecO"/>
</dbReference>
<name>A0A2H0R7F8_9BACT</name>
<dbReference type="GO" id="GO:0006310">
    <property type="term" value="P:DNA recombination"/>
    <property type="evidence" value="ECO:0007669"/>
    <property type="project" value="UniProtKB-KW"/>
</dbReference>
<dbReference type="Pfam" id="PF02565">
    <property type="entry name" value="RecO_C"/>
    <property type="match status" value="1"/>
</dbReference>
<dbReference type="EMBL" id="PCXP01000014">
    <property type="protein sequence ID" value="PIR41964.1"/>
    <property type="molecule type" value="Genomic_DNA"/>
</dbReference>
<dbReference type="SUPFAM" id="SSF50249">
    <property type="entry name" value="Nucleic acid-binding proteins"/>
    <property type="match status" value="1"/>
</dbReference>
<evidence type="ECO:0000259" key="4">
    <source>
        <dbReference type="Pfam" id="PF11967"/>
    </source>
</evidence>
<evidence type="ECO:0000256" key="3">
    <source>
        <dbReference type="ARBA" id="ARBA00023204"/>
    </source>
</evidence>
<dbReference type="InterPro" id="IPR012340">
    <property type="entry name" value="NA-bd_OB-fold"/>
</dbReference>
<sequence>MRTKAIIIKKQPAKEFDELITCYTRDFGKLTAVAKSILKDSSLQAMHLDNLNLVDFELINGLSVPIIAAAQSENSFRKIKSDLLKSVMAQFFMDVADKLFFDLQKDEPLWKFMVDVLKRLDDWTEHETILTFFRRQQVCLLGVLGYAPQAVSIAGFSGSDLIGRSEIDYTFEYVSGTRLRSLDLMYSVLK</sequence>
<keyword evidence="3" id="KW-0234">DNA repair</keyword>
<dbReference type="AlphaFoldDB" id="A0A2H0R7F8"/>
<keyword evidence="2" id="KW-0233">DNA recombination</keyword>
<dbReference type="PANTHER" id="PTHR33991">
    <property type="entry name" value="DNA REPAIR PROTEIN RECO"/>
    <property type="match status" value="1"/>
</dbReference>
<organism evidence="5 6">
    <name type="scientific">Candidatus Yanofskybacteria bacterium CG10_big_fil_rev_8_21_14_0_10_37_15</name>
    <dbReference type="NCBI Taxonomy" id="1975097"/>
    <lineage>
        <taxon>Bacteria</taxon>
        <taxon>Candidatus Yanofskyibacteriota</taxon>
    </lineage>
</organism>
<evidence type="ECO:0000256" key="2">
    <source>
        <dbReference type="ARBA" id="ARBA00023172"/>
    </source>
</evidence>